<dbReference type="EC" id="2.6.1.9" evidence="3"/>
<dbReference type="GO" id="GO:0000105">
    <property type="term" value="P:L-histidine biosynthetic process"/>
    <property type="evidence" value="ECO:0007669"/>
    <property type="project" value="UniProtKB-KW"/>
</dbReference>
<reference evidence="11" key="1">
    <citation type="submission" date="2019-03" db="EMBL/GenBank/DDBJ databases">
        <authorList>
            <person name="Hao L."/>
        </authorList>
    </citation>
    <scope>NUCLEOTIDE SEQUENCE</scope>
</reference>
<keyword evidence="8" id="KW-0368">Histidine biosynthesis</keyword>
<comment type="similarity">
    <text evidence="2">Belongs to the class-II pyridoxal-phosphate-dependent aminotransferase family. Histidinol-phosphate aminotransferase subfamily.</text>
</comment>
<keyword evidence="6 11" id="KW-0808">Transferase</keyword>
<dbReference type="Gene3D" id="3.90.1150.10">
    <property type="entry name" value="Aspartate Aminotransferase, domain 1"/>
    <property type="match status" value="1"/>
</dbReference>
<comment type="pathway">
    <text evidence="1">Amino-acid biosynthesis; L-histidine biosynthesis; L-histidine from 5-phospho-alpha-D-ribose 1-diphosphate: step 7/9.</text>
</comment>
<dbReference type="InterPro" id="IPR015422">
    <property type="entry name" value="PyrdxlP-dep_Trfase_small"/>
</dbReference>
<dbReference type="PANTHER" id="PTHR43643">
    <property type="entry name" value="HISTIDINOL-PHOSPHATE AMINOTRANSFERASE 2"/>
    <property type="match status" value="1"/>
</dbReference>
<dbReference type="AlphaFoldDB" id="A0A485M5Q3"/>
<feature type="domain" description="Aminotransferase class I/classII large" evidence="10">
    <location>
        <begin position="7"/>
        <end position="96"/>
    </location>
</feature>
<evidence type="ECO:0000256" key="5">
    <source>
        <dbReference type="ARBA" id="ARBA00022605"/>
    </source>
</evidence>
<accession>A0A485M5Q3</accession>
<name>A0A485M5Q3_9ZZZZ</name>
<sequence>MNILALKAGTAALRDTEFLNKTLKTTWQGLDYLYAEVQKLGLAFVPSQTNFVLIRIGRGCSRVYEELLKRGIITRAMTSFGLDDYLRVSIGLPHENEAFIKTLREVL</sequence>
<evidence type="ECO:0000256" key="6">
    <source>
        <dbReference type="ARBA" id="ARBA00022679"/>
    </source>
</evidence>
<evidence type="ECO:0000259" key="10">
    <source>
        <dbReference type="Pfam" id="PF00155"/>
    </source>
</evidence>
<keyword evidence="5" id="KW-0028">Amino-acid biosynthesis</keyword>
<evidence type="ECO:0000256" key="1">
    <source>
        <dbReference type="ARBA" id="ARBA00005011"/>
    </source>
</evidence>
<dbReference type="PANTHER" id="PTHR43643:SF6">
    <property type="entry name" value="HISTIDINOL-PHOSPHATE AMINOTRANSFERASE"/>
    <property type="match status" value="1"/>
</dbReference>
<dbReference type="GO" id="GO:0030170">
    <property type="term" value="F:pyridoxal phosphate binding"/>
    <property type="evidence" value="ECO:0007669"/>
    <property type="project" value="InterPro"/>
</dbReference>
<dbReference type="InterPro" id="IPR004839">
    <property type="entry name" value="Aminotransferase_I/II_large"/>
</dbReference>
<evidence type="ECO:0000313" key="11">
    <source>
        <dbReference type="EMBL" id="VFU18941.1"/>
    </source>
</evidence>
<protein>
    <recommendedName>
        <fullName evidence="3">histidinol-phosphate transaminase</fullName>
        <ecNumber evidence="3">2.6.1.9</ecNumber>
    </recommendedName>
</protein>
<comment type="catalytic activity">
    <reaction evidence="9">
        <text>L-histidinol phosphate + 2-oxoglutarate = 3-(imidazol-4-yl)-2-oxopropyl phosphate + L-glutamate</text>
        <dbReference type="Rhea" id="RHEA:23744"/>
        <dbReference type="ChEBI" id="CHEBI:16810"/>
        <dbReference type="ChEBI" id="CHEBI:29985"/>
        <dbReference type="ChEBI" id="CHEBI:57766"/>
        <dbReference type="ChEBI" id="CHEBI:57980"/>
        <dbReference type="EC" id="2.6.1.9"/>
    </reaction>
</comment>
<dbReference type="GO" id="GO:0004400">
    <property type="term" value="F:histidinol-phosphate transaminase activity"/>
    <property type="evidence" value="ECO:0007669"/>
    <property type="project" value="UniProtKB-EC"/>
</dbReference>
<organism evidence="11">
    <name type="scientific">anaerobic digester metagenome</name>
    <dbReference type="NCBI Taxonomy" id="1263854"/>
    <lineage>
        <taxon>unclassified sequences</taxon>
        <taxon>metagenomes</taxon>
        <taxon>ecological metagenomes</taxon>
    </lineage>
</organism>
<dbReference type="InterPro" id="IPR015424">
    <property type="entry name" value="PyrdxlP-dep_Trfase"/>
</dbReference>
<evidence type="ECO:0000256" key="9">
    <source>
        <dbReference type="ARBA" id="ARBA00047481"/>
    </source>
</evidence>
<dbReference type="SUPFAM" id="SSF53383">
    <property type="entry name" value="PLP-dependent transferases"/>
    <property type="match status" value="1"/>
</dbReference>
<dbReference type="EMBL" id="CAADRM010000161">
    <property type="protein sequence ID" value="VFU18941.1"/>
    <property type="molecule type" value="Genomic_DNA"/>
</dbReference>
<proteinExistence type="inferred from homology"/>
<evidence type="ECO:0000256" key="3">
    <source>
        <dbReference type="ARBA" id="ARBA00012748"/>
    </source>
</evidence>
<evidence type="ECO:0000256" key="4">
    <source>
        <dbReference type="ARBA" id="ARBA00022576"/>
    </source>
</evidence>
<evidence type="ECO:0000256" key="7">
    <source>
        <dbReference type="ARBA" id="ARBA00022898"/>
    </source>
</evidence>
<dbReference type="Pfam" id="PF00155">
    <property type="entry name" value="Aminotran_1_2"/>
    <property type="match status" value="1"/>
</dbReference>
<dbReference type="InterPro" id="IPR050106">
    <property type="entry name" value="HistidinolP_aminotransfase"/>
</dbReference>
<keyword evidence="4 11" id="KW-0032">Aminotransferase</keyword>
<keyword evidence="7" id="KW-0663">Pyridoxal phosphate</keyword>
<evidence type="ECO:0000256" key="2">
    <source>
        <dbReference type="ARBA" id="ARBA00007970"/>
    </source>
</evidence>
<gene>
    <name evidence="11" type="ORF">SCFA_920023</name>
</gene>
<evidence type="ECO:0000256" key="8">
    <source>
        <dbReference type="ARBA" id="ARBA00023102"/>
    </source>
</evidence>